<accession>A4RWQ3</accession>
<feature type="signal peptide" evidence="3">
    <location>
        <begin position="1"/>
        <end position="25"/>
    </location>
</feature>
<dbReference type="GeneID" id="5001659"/>
<dbReference type="AlphaFoldDB" id="A4RWQ3"/>
<feature type="region of interest" description="Disordered" evidence="1">
    <location>
        <begin position="207"/>
        <end position="243"/>
    </location>
</feature>
<evidence type="ECO:0000313" key="4">
    <source>
        <dbReference type="EMBL" id="ABO95913.1"/>
    </source>
</evidence>
<keyword evidence="2" id="KW-0812">Transmembrane</keyword>
<evidence type="ECO:0008006" key="6">
    <source>
        <dbReference type="Google" id="ProtNLM"/>
    </source>
</evidence>
<feature type="chain" id="PRO_5002672947" description="EF-hand domain-containing protein" evidence="3">
    <location>
        <begin position="26"/>
        <end position="552"/>
    </location>
</feature>
<feature type="transmembrane region" description="Helical" evidence="2">
    <location>
        <begin position="439"/>
        <end position="461"/>
    </location>
</feature>
<keyword evidence="3" id="KW-0732">Signal</keyword>
<gene>
    <name evidence="4" type="ORF">OSTLU_15214</name>
</gene>
<dbReference type="RefSeq" id="XP_001417620.1">
    <property type="nucleotide sequence ID" value="XM_001417583.1"/>
</dbReference>
<name>A4RWQ3_OSTLU</name>
<dbReference type="Gramene" id="ABO95913">
    <property type="protein sequence ID" value="ABO95913"/>
    <property type="gene ID" value="OSTLU_15214"/>
</dbReference>
<evidence type="ECO:0000256" key="1">
    <source>
        <dbReference type="SAM" id="MobiDB-lite"/>
    </source>
</evidence>
<dbReference type="EMBL" id="CP000584">
    <property type="protein sequence ID" value="ABO95913.1"/>
    <property type="molecule type" value="Genomic_DNA"/>
</dbReference>
<dbReference type="OMA" id="NMQFGAN"/>
<evidence type="ECO:0000256" key="2">
    <source>
        <dbReference type="SAM" id="Phobius"/>
    </source>
</evidence>
<sequence>MSANAMDHLLVLGALGEIHAASAWAKTPIEELVEEIQGFAGRARDARMAATTPVGAFGDALGRFGLVMSECVRETALESVMVDDEGSDDQGRAAKTTRLLILLGVLCKGSFETKVELVFRAMDARGVRGITSEQAMEFAGDCVSVVGALLEERGDRVDLGWASNMWTRCVKDAVDASNADDDLGMFTLEEFKTLMRKMFDKMTRASLESPDLDRRRRASGGETQRRRSLGSASERRLSQGSAHGFLDAPIVQAGLEYLTGASSGGQRDSRGSGGSPASAAILSKVLETVASPQQSTRHAPDHSRSHSGEHDVKTSGGLHRASGSSNWASMIPEGIAHVLGVGPLGATDTHELKREPGMTDEEWEHAKIVSEVEAARHETDDAEMGQAVQESNWSGIVDFVKELVIRIFLFNTVRLLLTIALLGGDAALCVYVIGHFGTVAGLGFVVVINVVISVIFIWFIVSFNKRERGKDNMQFGANLMQSIQDIAKSKATFEQGLGAFRGANESDTDHISPRSWNMDGETTPRAFGQASITGDQRRFRRTVSGTVLGERV</sequence>
<reference evidence="4 5" key="1">
    <citation type="journal article" date="2007" name="Proc. Natl. Acad. Sci. U.S.A.">
        <title>The tiny eukaryote Ostreococcus provides genomic insights into the paradox of plankton speciation.</title>
        <authorList>
            <person name="Palenik B."/>
            <person name="Grimwood J."/>
            <person name="Aerts A."/>
            <person name="Rouze P."/>
            <person name="Salamov A."/>
            <person name="Putnam N."/>
            <person name="Dupont C."/>
            <person name="Jorgensen R."/>
            <person name="Derelle E."/>
            <person name="Rombauts S."/>
            <person name="Zhou K."/>
            <person name="Otillar R."/>
            <person name="Merchant S.S."/>
            <person name="Podell S."/>
            <person name="Gaasterland T."/>
            <person name="Napoli C."/>
            <person name="Gendler K."/>
            <person name="Manuell A."/>
            <person name="Tai V."/>
            <person name="Vallon O."/>
            <person name="Piganeau G."/>
            <person name="Jancek S."/>
            <person name="Heijde M."/>
            <person name="Jabbari K."/>
            <person name="Bowler C."/>
            <person name="Lohr M."/>
            <person name="Robbens S."/>
            <person name="Werner G."/>
            <person name="Dubchak I."/>
            <person name="Pazour G.J."/>
            <person name="Ren Q."/>
            <person name="Paulsen I."/>
            <person name="Delwiche C."/>
            <person name="Schmutz J."/>
            <person name="Rokhsar D."/>
            <person name="Van de Peer Y."/>
            <person name="Moreau H."/>
            <person name="Grigoriev I.V."/>
        </authorList>
    </citation>
    <scope>NUCLEOTIDE SEQUENCE [LARGE SCALE GENOMIC DNA]</scope>
    <source>
        <strain evidence="4 5">CCE9901</strain>
    </source>
</reference>
<keyword evidence="2" id="KW-1133">Transmembrane helix</keyword>
<dbReference type="HOGENOM" id="CLU_493817_0_0_1"/>
<dbReference type="OrthoDB" id="10541630at2759"/>
<keyword evidence="2" id="KW-0472">Membrane</keyword>
<evidence type="ECO:0000256" key="3">
    <source>
        <dbReference type="SAM" id="SignalP"/>
    </source>
</evidence>
<feature type="region of interest" description="Disordered" evidence="1">
    <location>
        <begin position="290"/>
        <end position="324"/>
    </location>
</feature>
<feature type="transmembrane region" description="Helical" evidence="2">
    <location>
        <begin position="415"/>
        <end position="433"/>
    </location>
</feature>
<organism evidence="4 5">
    <name type="scientific">Ostreococcus lucimarinus (strain CCE9901)</name>
    <dbReference type="NCBI Taxonomy" id="436017"/>
    <lineage>
        <taxon>Eukaryota</taxon>
        <taxon>Viridiplantae</taxon>
        <taxon>Chlorophyta</taxon>
        <taxon>Mamiellophyceae</taxon>
        <taxon>Mamiellales</taxon>
        <taxon>Bathycoccaceae</taxon>
        <taxon>Ostreococcus</taxon>
    </lineage>
</organism>
<protein>
    <recommendedName>
        <fullName evidence="6">EF-hand domain-containing protein</fullName>
    </recommendedName>
</protein>
<dbReference type="KEGG" id="olu:OSTLU_15214"/>
<keyword evidence="5" id="KW-1185">Reference proteome</keyword>
<proteinExistence type="predicted"/>
<dbReference type="Proteomes" id="UP000001568">
    <property type="component" value="Chromosome 4"/>
</dbReference>
<evidence type="ECO:0000313" key="5">
    <source>
        <dbReference type="Proteomes" id="UP000001568"/>
    </source>
</evidence>
<feature type="compositionally biased region" description="Basic and acidic residues" evidence="1">
    <location>
        <begin position="298"/>
        <end position="313"/>
    </location>
</feature>